<keyword evidence="2" id="KW-0732">Signal</keyword>
<evidence type="ECO:0000313" key="3">
    <source>
        <dbReference type="EMBL" id="WDF69811.1"/>
    </source>
</evidence>
<feature type="signal peptide" evidence="2">
    <location>
        <begin position="1"/>
        <end position="21"/>
    </location>
</feature>
<gene>
    <name evidence="3" type="ORF">PQ465_05405</name>
</gene>
<proteinExistence type="predicted"/>
<dbReference type="Proteomes" id="UP001221558">
    <property type="component" value="Chromosome"/>
</dbReference>
<evidence type="ECO:0008006" key="5">
    <source>
        <dbReference type="Google" id="ProtNLM"/>
    </source>
</evidence>
<dbReference type="EMBL" id="CP117880">
    <property type="protein sequence ID" value="WDF69811.1"/>
    <property type="molecule type" value="Genomic_DNA"/>
</dbReference>
<evidence type="ECO:0000256" key="2">
    <source>
        <dbReference type="SAM" id="SignalP"/>
    </source>
</evidence>
<sequence>MNTMRLLLMMRLYTWSSRVYATLFKAHKASWGISKDDFARYAPGTLGKALGDFYEIHAFDVMPKLENHDVFHLLTNTGVAIQDEIAMQYLLLGNGKVSLYLVGMFVLGSIIYPEFIRYYGQHFQRGRRMQRFYHLEFQTLLDQSLADLQCAFSQKTTFVNS</sequence>
<feature type="transmembrane region" description="Helical" evidence="1">
    <location>
        <begin position="97"/>
        <end position="119"/>
    </location>
</feature>
<organism evidence="3 4">
    <name type="scientific">Sphingobacterium oryzagri</name>
    <dbReference type="NCBI Taxonomy" id="3025669"/>
    <lineage>
        <taxon>Bacteria</taxon>
        <taxon>Pseudomonadati</taxon>
        <taxon>Bacteroidota</taxon>
        <taxon>Sphingobacteriia</taxon>
        <taxon>Sphingobacteriales</taxon>
        <taxon>Sphingobacteriaceae</taxon>
        <taxon>Sphingobacterium</taxon>
    </lineage>
</organism>
<keyword evidence="1" id="KW-0472">Membrane</keyword>
<protein>
    <recommendedName>
        <fullName evidence="5">Ubiquinone biosynthesis protein COQ4</fullName>
    </recommendedName>
</protein>
<feature type="chain" id="PRO_5045387128" description="Ubiquinone biosynthesis protein COQ4" evidence="2">
    <location>
        <begin position="22"/>
        <end position="161"/>
    </location>
</feature>
<dbReference type="RefSeq" id="WP_274268523.1">
    <property type="nucleotide sequence ID" value="NZ_CP117880.1"/>
</dbReference>
<reference evidence="3 4" key="1">
    <citation type="submission" date="2023-02" db="EMBL/GenBank/DDBJ databases">
        <title>Genome sequence of Sphingobacterium sp. KACC 22765.</title>
        <authorList>
            <person name="Kim S."/>
            <person name="Heo J."/>
            <person name="Kwon S.-W."/>
        </authorList>
    </citation>
    <scope>NUCLEOTIDE SEQUENCE [LARGE SCALE GENOMIC DNA]</scope>
    <source>
        <strain evidence="3 4">KACC 22765</strain>
    </source>
</reference>
<accession>A0ABY7WJP9</accession>
<keyword evidence="1" id="KW-0812">Transmembrane</keyword>
<evidence type="ECO:0000313" key="4">
    <source>
        <dbReference type="Proteomes" id="UP001221558"/>
    </source>
</evidence>
<keyword evidence="4" id="KW-1185">Reference proteome</keyword>
<name>A0ABY7WJP9_9SPHI</name>
<keyword evidence="1" id="KW-1133">Transmembrane helix</keyword>
<evidence type="ECO:0000256" key="1">
    <source>
        <dbReference type="SAM" id="Phobius"/>
    </source>
</evidence>